<proteinExistence type="predicted"/>
<evidence type="ECO:0000313" key="2">
    <source>
        <dbReference type="WBParaSite" id="ACAC_0000697101-mRNA-1"/>
    </source>
</evidence>
<name>A0A0K0D9W3_ANGCA</name>
<dbReference type="WBParaSite" id="ACAC_0000697101-mRNA-1">
    <property type="protein sequence ID" value="ACAC_0000697101-mRNA-1"/>
    <property type="gene ID" value="ACAC_0000697101"/>
</dbReference>
<reference evidence="1" key="1">
    <citation type="submission" date="2012-09" db="EMBL/GenBank/DDBJ databases">
        <authorList>
            <person name="Martin A.A."/>
        </authorList>
    </citation>
    <scope>NUCLEOTIDE SEQUENCE</scope>
</reference>
<sequence length="168" mass="19089">MGRIVTDSADFPLFDIWAESRCCGRPIWVIESYGRQVLVLSELNSQGLSSFLPLPLFFRRKKPLPTQSVIDWNGDLIGFFLPASIFGQIMAEYCEVCFSNPVGLLSLFFRSTWQCFLEGSDREVAKLERDHLRFAGEISFQLKLLVLAAMTRAVGQPKVQANCFPFLR</sequence>
<accession>A0A0K0D9W3</accession>
<dbReference type="Proteomes" id="UP000035642">
    <property type="component" value="Unassembled WGS sequence"/>
</dbReference>
<keyword evidence="1" id="KW-1185">Reference proteome</keyword>
<reference evidence="2" key="2">
    <citation type="submission" date="2017-02" db="UniProtKB">
        <authorList>
            <consortium name="WormBaseParasite"/>
        </authorList>
    </citation>
    <scope>IDENTIFICATION</scope>
</reference>
<evidence type="ECO:0000313" key="1">
    <source>
        <dbReference type="Proteomes" id="UP000035642"/>
    </source>
</evidence>
<organism evidence="1 2">
    <name type="scientific">Angiostrongylus cantonensis</name>
    <name type="common">Rat lungworm</name>
    <dbReference type="NCBI Taxonomy" id="6313"/>
    <lineage>
        <taxon>Eukaryota</taxon>
        <taxon>Metazoa</taxon>
        <taxon>Ecdysozoa</taxon>
        <taxon>Nematoda</taxon>
        <taxon>Chromadorea</taxon>
        <taxon>Rhabditida</taxon>
        <taxon>Rhabditina</taxon>
        <taxon>Rhabditomorpha</taxon>
        <taxon>Strongyloidea</taxon>
        <taxon>Metastrongylidae</taxon>
        <taxon>Angiostrongylus</taxon>
    </lineage>
</organism>
<dbReference type="STRING" id="6313.A0A0K0D9W3"/>
<dbReference type="AlphaFoldDB" id="A0A0K0D9W3"/>
<protein>
    <submittedName>
        <fullName evidence="2">CheW-like domain-containing protein</fullName>
    </submittedName>
</protein>